<evidence type="ECO:0000313" key="1">
    <source>
        <dbReference type="EMBL" id="SVC01407.1"/>
    </source>
</evidence>
<name>A0A382IQF3_9ZZZZ</name>
<dbReference type="EMBL" id="UINC01068635">
    <property type="protein sequence ID" value="SVC01407.1"/>
    <property type="molecule type" value="Genomic_DNA"/>
</dbReference>
<dbReference type="AlphaFoldDB" id="A0A382IQF3"/>
<accession>A0A382IQF3</accession>
<organism evidence="1">
    <name type="scientific">marine metagenome</name>
    <dbReference type="NCBI Taxonomy" id="408172"/>
    <lineage>
        <taxon>unclassified sequences</taxon>
        <taxon>metagenomes</taxon>
        <taxon>ecological metagenomes</taxon>
    </lineage>
</organism>
<proteinExistence type="predicted"/>
<reference evidence="1" key="1">
    <citation type="submission" date="2018-05" db="EMBL/GenBank/DDBJ databases">
        <authorList>
            <person name="Lanie J.A."/>
            <person name="Ng W.-L."/>
            <person name="Kazmierczak K.M."/>
            <person name="Andrzejewski T.M."/>
            <person name="Davidsen T.M."/>
            <person name="Wayne K.J."/>
            <person name="Tettelin H."/>
            <person name="Glass J.I."/>
            <person name="Rusch D."/>
            <person name="Podicherti R."/>
            <person name="Tsui H.-C.T."/>
            <person name="Winkler M.E."/>
        </authorList>
    </citation>
    <scope>NUCLEOTIDE SEQUENCE</scope>
</reference>
<feature type="non-terminal residue" evidence="1">
    <location>
        <position position="26"/>
    </location>
</feature>
<protein>
    <submittedName>
        <fullName evidence="1">Uncharacterized protein</fullName>
    </submittedName>
</protein>
<gene>
    <name evidence="1" type="ORF">METZ01_LOCUS254261</name>
</gene>
<sequence>MLLLIVSMASSETKKAMTIVDLINVP</sequence>